<organism evidence="2 3">
    <name type="scientific">Anaerostipes hadrus</name>
    <dbReference type="NCBI Taxonomy" id="649756"/>
    <lineage>
        <taxon>Bacteria</taxon>
        <taxon>Bacillati</taxon>
        <taxon>Bacillota</taxon>
        <taxon>Clostridia</taxon>
        <taxon>Lachnospirales</taxon>
        <taxon>Lachnospiraceae</taxon>
        <taxon>Anaerostipes</taxon>
    </lineage>
</organism>
<name>A0A1Q2C5R0_ANAHA</name>
<dbReference type="AlphaFoldDB" id="A0A1Q2C5R0"/>
<evidence type="ECO:0000256" key="1">
    <source>
        <dbReference type="SAM" id="SignalP"/>
    </source>
</evidence>
<keyword evidence="1" id="KW-0732">Signal</keyword>
<proteinExistence type="predicted"/>
<dbReference type="Proteomes" id="UP000188159">
    <property type="component" value="Chromosome"/>
</dbReference>
<dbReference type="EMBL" id="CP012098">
    <property type="protein sequence ID" value="AQP38990.1"/>
    <property type="molecule type" value="Genomic_DNA"/>
</dbReference>
<evidence type="ECO:0008006" key="4">
    <source>
        <dbReference type="Google" id="ProtNLM"/>
    </source>
</evidence>
<feature type="chain" id="PRO_5010340913" description="Lactococcin 972 family bacteriocin" evidence="1">
    <location>
        <begin position="25"/>
        <end position="148"/>
    </location>
</feature>
<feature type="signal peptide" evidence="1">
    <location>
        <begin position="1"/>
        <end position="24"/>
    </location>
</feature>
<evidence type="ECO:0000313" key="2">
    <source>
        <dbReference type="EMBL" id="AQP38990.1"/>
    </source>
</evidence>
<protein>
    <recommendedName>
        <fullName evidence="4">Lactococcin 972 family bacteriocin</fullName>
    </recommendedName>
</protein>
<accession>A0A1Q2C5R0</accession>
<evidence type="ECO:0000313" key="3">
    <source>
        <dbReference type="Proteomes" id="UP000188159"/>
    </source>
</evidence>
<gene>
    <name evidence="2" type="ORF">DO83_04895</name>
</gene>
<sequence>MTKKLALIAFCFCACFGLVGITYADTYASTTKENTAEQEQEINLDQYLNNGDKSLHDVIYGVSGDTASNKLLKGRPSKPNANRGYFWVTWEGEKFAAHFDNDYYTHRVVVKNSNSSKWYASAWVPKGTRATRRIFQTLTGNKAKWATK</sequence>
<reference evidence="2 3" key="1">
    <citation type="journal article" date="2016" name="Sci. Rep.">
        <title>Accelerated dysbiosis of gut microbiota during aggravation of DSS-induced colitis by a butyrate-producing bacterium.</title>
        <authorList>
            <person name="Zhang Q."/>
            <person name="Wu Y."/>
            <person name="Wang J."/>
            <person name="Wu G."/>
            <person name="Long W."/>
            <person name="Xue Z."/>
            <person name="Wang L."/>
            <person name="Zhang X."/>
            <person name="Pang X."/>
            <person name="Zhao Y."/>
            <person name="Zhao L."/>
            <person name="Zhang C."/>
        </authorList>
    </citation>
    <scope>NUCLEOTIDE SEQUENCE [LARGE SCALE GENOMIC DNA]</scope>
    <source>
        <strain evidence="2 3">BPB5</strain>
    </source>
</reference>
<dbReference type="RefSeq" id="WP_009203249.1">
    <property type="nucleotide sequence ID" value="NZ_CP012098.1"/>
</dbReference>